<feature type="compositionally biased region" description="Low complexity" evidence="1">
    <location>
        <begin position="85"/>
        <end position="99"/>
    </location>
</feature>
<feature type="compositionally biased region" description="Basic and acidic residues" evidence="1">
    <location>
        <begin position="143"/>
        <end position="166"/>
    </location>
</feature>
<dbReference type="AlphaFoldDB" id="A0A948TI79"/>
<accession>A0A948TI79</accession>
<feature type="compositionally biased region" description="Low complexity" evidence="1">
    <location>
        <begin position="167"/>
        <end position="218"/>
    </location>
</feature>
<reference evidence="2" key="1">
    <citation type="journal article" date="2021" name="PeerJ">
        <title>Extensive microbial diversity within the chicken gut microbiome revealed by metagenomics and culture.</title>
        <authorList>
            <person name="Gilroy R."/>
            <person name="Ravi A."/>
            <person name="Getino M."/>
            <person name="Pursley I."/>
            <person name="Horton D.L."/>
            <person name="Alikhan N.F."/>
            <person name="Baker D."/>
            <person name="Gharbi K."/>
            <person name="Hall N."/>
            <person name="Watson M."/>
            <person name="Adriaenssens E.M."/>
            <person name="Foster-Nyarko E."/>
            <person name="Jarju S."/>
            <person name="Secka A."/>
            <person name="Antonio M."/>
            <person name="Oren A."/>
            <person name="Chaudhuri R.R."/>
            <person name="La Ragione R."/>
            <person name="Hildebrand F."/>
            <person name="Pallen M.J."/>
        </authorList>
    </citation>
    <scope>NUCLEOTIDE SEQUENCE</scope>
    <source>
        <strain evidence="2">378</strain>
    </source>
</reference>
<proteinExistence type="predicted"/>
<protein>
    <submittedName>
        <fullName evidence="2">Uncharacterized protein</fullName>
    </submittedName>
</protein>
<feature type="compositionally biased region" description="Basic residues" evidence="1">
    <location>
        <begin position="312"/>
        <end position="323"/>
    </location>
</feature>
<name>A0A948TI79_9GAMM</name>
<comment type="caution">
    <text evidence="2">The sequence shown here is derived from an EMBL/GenBank/DDBJ whole genome shotgun (WGS) entry which is preliminary data.</text>
</comment>
<gene>
    <name evidence="2" type="ORF">H9847_10350</name>
</gene>
<dbReference type="EMBL" id="JAHLFE010000213">
    <property type="protein sequence ID" value="MBU3845242.1"/>
    <property type="molecule type" value="Genomic_DNA"/>
</dbReference>
<feature type="region of interest" description="Disordered" evidence="1">
    <location>
        <begin position="302"/>
        <end position="323"/>
    </location>
</feature>
<feature type="region of interest" description="Disordered" evidence="1">
    <location>
        <begin position="1"/>
        <end position="267"/>
    </location>
</feature>
<evidence type="ECO:0000313" key="3">
    <source>
        <dbReference type="Proteomes" id="UP000733611"/>
    </source>
</evidence>
<feature type="compositionally biased region" description="Polar residues" evidence="1">
    <location>
        <begin position="107"/>
        <end position="121"/>
    </location>
</feature>
<evidence type="ECO:0000313" key="2">
    <source>
        <dbReference type="EMBL" id="MBU3845242.1"/>
    </source>
</evidence>
<feature type="compositionally biased region" description="Polar residues" evidence="1">
    <location>
        <begin position="249"/>
        <end position="260"/>
    </location>
</feature>
<reference evidence="2" key="2">
    <citation type="submission" date="2021-04" db="EMBL/GenBank/DDBJ databases">
        <authorList>
            <person name="Gilroy R."/>
        </authorList>
    </citation>
    <scope>NUCLEOTIDE SEQUENCE</scope>
    <source>
        <strain evidence="2">378</strain>
    </source>
</reference>
<organism evidence="2 3">
    <name type="scientific">Candidatus Anaerobiospirillum pullicola</name>
    <dbReference type="NCBI Taxonomy" id="2838451"/>
    <lineage>
        <taxon>Bacteria</taxon>
        <taxon>Pseudomonadati</taxon>
        <taxon>Pseudomonadota</taxon>
        <taxon>Gammaproteobacteria</taxon>
        <taxon>Aeromonadales</taxon>
        <taxon>Succinivibrionaceae</taxon>
        <taxon>Anaerobiospirillum</taxon>
    </lineage>
</organism>
<dbReference type="Proteomes" id="UP000733611">
    <property type="component" value="Unassembled WGS sequence"/>
</dbReference>
<sequence length="323" mass="34431">MAGEQGKLGVALTTNDSVAEKESVSHADAVPTATASSEMPVNIQVKHRNRAARSTVLSSDNDTGVPRVAVGESHKAEVVTPYAHSPQKSKSQQAVASSKPKSKDNASKTNAPSAKAVNSPTAPVKQGHKGSEQQAQAKASHSRQGDSLKRPERTKDAARSTDRARASDTAASRASRNSSKRTAPNARAAKPAARNTGSTARSNSAARSTSARSSGNSAKRTTSSAKSRTHEVGHPSTSDSSRKPRRTKSLPSNLDYQTLSRRPKRDDDLPIFETVVSTRYGGYEPPKPRSTLRTQIISVHTAKGTMMATPSSKRRVPRRRSPR</sequence>
<evidence type="ECO:0000256" key="1">
    <source>
        <dbReference type="SAM" id="MobiDB-lite"/>
    </source>
</evidence>